<dbReference type="RefSeq" id="XP_066662626.1">
    <property type="nucleotide sequence ID" value="XM_066816934.1"/>
</dbReference>
<keyword evidence="3" id="KW-1185">Reference proteome</keyword>
<comment type="caution">
    <text evidence="2">The sequence shown here is derived from an EMBL/GenBank/DDBJ whole genome shotgun (WGS) entry which is preliminary data.</text>
</comment>
<evidence type="ECO:0000256" key="1">
    <source>
        <dbReference type="SAM" id="MobiDB-lite"/>
    </source>
</evidence>
<protein>
    <submittedName>
        <fullName evidence="2">Uncharacterized protein</fullName>
    </submittedName>
</protein>
<sequence>MTNVPQILPSLGVQYIPNTGSCVVDIAAAINLAQCFNINIKVQEQYHVEVFPDYIHIAPSLPSPGPPPRVRLHPTSSVPSPVPPPRIRPYPTGHLLSPPPPPPPYSRPIEPRPSVGVPLEPIRRPTPHNPGHAYQPDPWYPGPSSRPHPAKSIISSNQPVAVASGRLHPQQPPSPLPPFCNQSTVIVDDTKISTISRHDIENRLHVLGLININADLDVGAILKSVMGSKRRRAVLGGITGTPSGVLGRITGGNSVVNNKGNGDGNTGNGNGNGASGNKIPAGEATNNNQAPDPKLPPGVDPDAIRRALIHQYTVQCGFSYRTHRDVQATTAASYTECLHTCATHASSSSTTGGGVGGARDCLGVSFDRPVGTGSGSGSGKCWYVVGAAHTTLDSRYKVADGNRDSFSLVGY</sequence>
<organism evidence="2 3">
    <name type="scientific">Apiospora hydei</name>
    <dbReference type="NCBI Taxonomy" id="1337664"/>
    <lineage>
        <taxon>Eukaryota</taxon>
        <taxon>Fungi</taxon>
        <taxon>Dikarya</taxon>
        <taxon>Ascomycota</taxon>
        <taxon>Pezizomycotina</taxon>
        <taxon>Sordariomycetes</taxon>
        <taxon>Xylariomycetidae</taxon>
        <taxon>Amphisphaeriales</taxon>
        <taxon>Apiosporaceae</taxon>
        <taxon>Apiospora</taxon>
    </lineage>
</organism>
<feature type="compositionally biased region" description="Gly residues" evidence="1">
    <location>
        <begin position="261"/>
        <end position="274"/>
    </location>
</feature>
<reference evidence="2 3" key="1">
    <citation type="submission" date="2023-01" db="EMBL/GenBank/DDBJ databases">
        <title>Analysis of 21 Apiospora genomes using comparative genomics revels a genus with tremendous synthesis potential of carbohydrate active enzymes and secondary metabolites.</title>
        <authorList>
            <person name="Sorensen T."/>
        </authorList>
    </citation>
    <scope>NUCLEOTIDE SEQUENCE [LARGE SCALE GENOMIC DNA]</scope>
    <source>
        <strain evidence="2 3">CBS 114990</strain>
    </source>
</reference>
<evidence type="ECO:0000313" key="3">
    <source>
        <dbReference type="Proteomes" id="UP001433268"/>
    </source>
</evidence>
<dbReference type="Proteomes" id="UP001433268">
    <property type="component" value="Unassembled WGS sequence"/>
</dbReference>
<gene>
    <name evidence="2" type="ORF">PG997_012620</name>
</gene>
<dbReference type="EMBL" id="JAQQWN010000009">
    <property type="protein sequence ID" value="KAK8065873.1"/>
    <property type="molecule type" value="Genomic_DNA"/>
</dbReference>
<feature type="compositionally biased region" description="Pro residues" evidence="1">
    <location>
        <begin position="97"/>
        <end position="106"/>
    </location>
</feature>
<proteinExistence type="predicted"/>
<feature type="region of interest" description="Disordered" evidence="1">
    <location>
        <begin position="249"/>
        <end position="300"/>
    </location>
</feature>
<evidence type="ECO:0000313" key="2">
    <source>
        <dbReference type="EMBL" id="KAK8065873.1"/>
    </source>
</evidence>
<feature type="compositionally biased region" description="Low complexity" evidence="1">
    <location>
        <begin position="251"/>
        <end position="260"/>
    </location>
</feature>
<name>A0ABR1V3Y4_9PEZI</name>
<accession>A0ABR1V3Y4</accession>
<feature type="region of interest" description="Disordered" evidence="1">
    <location>
        <begin position="65"/>
        <end position="150"/>
    </location>
</feature>
<dbReference type="GeneID" id="92049994"/>